<dbReference type="GO" id="GO:0005886">
    <property type="term" value="C:plasma membrane"/>
    <property type="evidence" value="ECO:0007669"/>
    <property type="project" value="TreeGrafter"/>
</dbReference>
<dbReference type="Gene3D" id="2.40.10.350">
    <property type="entry name" value="Rod shape-determining protein MreC, domain 2"/>
    <property type="match status" value="1"/>
</dbReference>
<organism evidence="7 8">
    <name type="scientific">Methyloprofundus sedimenti</name>
    <dbReference type="NCBI Taxonomy" id="1420851"/>
    <lineage>
        <taxon>Bacteria</taxon>
        <taxon>Pseudomonadati</taxon>
        <taxon>Pseudomonadota</taxon>
        <taxon>Gammaproteobacteria</taxon>
        <taxon>Methylococcales</taxon>
        <taxon>Methylococcaceae</taxon>
        <taxon>Methyloprofundus</taxon>
    </lineage>
</organism>
<comment type="caution">
    <text evidence="7">The sequence shown here is derived from an EMBL/GenBank/DDBJ whole genome shotgun (WGS) entry which is preliminary data.</text>
</comment>
<evidence type="ECO:0000256" key="1">
    <source>
        <dbReference type="ARBA" id="ARBA00009369"/>
    </source>
</evidence>
<evidence type="ECO:0000259" key="6">
    <source>
        <dbReference type="Pfam" id="PF04085"/>
    </source>
</evidence>
<dbReference type="NCBIfam" id="TIGR00219">
    <property type="entry name" value="mreC"/>
    <property type="match status" value="1"/>
</dbReference>
<dbReference type="OrthoDB" id="9808025at2"/>
<dbReference type="Gene3D" id="2.40.10.340">
    <property type="entry name" value="Rod shape-determining protein MreC, domain 1"/>
    <property type="match status" value="1"/>
</dbReference>
<dbReference type="PANTHER" id="PTHR34138">
    <property type="entry name" value="CELL SHAPE-DETERMINING PROTEIN MREC"/>
    <property type="match status" value="1"/>
</dbReference>
<dbReference type="EMBL" id="LPUF01000001">
    <property type="protein sequence ID" value="OQK17018.1"/>
    <property type="molecule type" value="Genomic_DNA"/>
</dbReference>
<dbReference type="PIRSF" id="PIRSF038471">
    <property type="entry name" value="MreC"/>
    <property type="match status" value="1"/>
</dbReference>
<name>A0A1V8M692_9GAMM</name>
<sequence>MKLLFATGPSINTRFLIVLLLSIALIVAEQNSNTLKPLRDLLSVFVYPVQYVVDLPKSLFKNTIESFKGYEELLSENKNLKRQQLIYSAKLLKFADLEKENIRLRSLLDSSFKLGEQVLVAELLSVNLAPYEHVVVVNKGSRFGVSKGQAVLDENGIVGQVARALPLSSEIILITDPNHAIPVQVNRNGLHTIAIGSGQLNKLNLPFLPNNADIVPGDLLVTSGLGGVFPQGYPVAVVSSFVEQPDKPFAIIQAEPTAALNTSRELLIVWNNDQVIPLSNPVVVEKNGTD</sequence>
<dbReference type="AlphaFoldDB" id="A0A1V8M692"/>
<keyword evidence="3 5" id="KW-0133">Cell shape</keyword>
<comment type="similarity">
    <text evidence="1 5">Belongs to the MreC family.</text>
</comment>
<evidence type="ECO:0000313" key="7">
    <source>
        <dbReference type="EMBL" id="OQK17018.1"/>
    </source>
</evidence>
<dbReference type="PANTHER" id="PTHR34138:SF1">
    <property type="entry name" value="CELL SHAPE-DETERMINING PROTEIN MREC"/>
    <property type="match status" value="1"/>
</dbReference>
<protein>
    <recommendedName>
        <fullName evidence="2 5">Cell shape-determining protein MreC</fullName>
    </recommendedName>
    <alternativeName>
        <fullName evidence="4 5">Cell shape protein MreC</fullName>
    </alternativeName>
</protein>
<gene>
    <name evidence="7" type="ORF">AU255_03720</name>
</gene>
<proteinExistence type="inferred from homology"/>
<dbReference type="InterPro" id="IPR055342">
    <property type="entry name" value="MreC_beta-barrel_core"/>
</dbReference>
<dbReference type="STRING" id="1420851.AU255_03720"/>
<keyword evidence="8" id="KW-1185">Reference proteome</keyword>
<dbReference type="RefSeq" id="WP_080521634.1">
    <property type="nucleotide sequence ID" value="NZ_LPUF01000001.1"/>
</dbReference>
<comment type="function">
    <text evidence="5">Involved in formation and maintenance of cell shape.</text>
</comment>
<reference evidence="7 8" key="1">
    <citation type="submission" date="2015-12" db="EMBL/GenBank/DDBJ databases">
        <authorList>
            <person name="Shamseldin A."/>
            <person name="Moawad H."/>
            <person name="Abd El-Rahim W.M."/>
            <person name="Sadowsky M.J."/>
        </authorList>
    </citation>
    <scope>NUCLEOTIDE SEQUENCE [LARGE SCALE GENOMIC DNA]</scope>
    <source>
        <strain evidence="7 8">WF1</strain>
    </source>
</reference>
<evidence type="ECO:0000256" key="3">
    <source>
        <dbReference type="ARBA" id="ARBA00022960"/>
    </source>
</evidence>
<dbReference type="InterPro" id="IPR007221">
    <property type="entry name" value="MreC"/>
</dbReference>
<feature type="domain" description="Rod shape-determining protein MreC beta-barrel core" evidence="6">
    <location>
        <begin position="125"/>
        <end position="270"/>
    </location>
</feature>
<accession>A0A1V8M692</accession>
<dbReference type="Pfam" id="PF04085">
    <property type="entry name" value="MreC"/>
    <property type="match status" value="1"/>
</dbReference>
<evidence type="ECO:0000256" key="4">
    <source>
        <dbReference type="ARBA" id="ARBA00032089"/>
    </source>
</evidence>
<dbReference type="GO" id="GO:0008360">
    <property type="term" value="P:regulation of cell shape"/>
    <property type="evidence" value="ECO:0007669"/>
    <property type="project" value="UniProtKB-KW"/>
</dbReference>
<dbReference type="Proteomes" id="UP000191980">
    <property type="component" value="Unassembled WGS sequence"/>
</dbReference>
<dbReference type="InterPro" id="IPR042175">
    <property type="entry name" value="Cell/Rod_MreC_2"/>
</dbReference>
<evidence type="ECO:0000313" key="8">
    <source>
        <dbReference type="Proteomes" id="UP000191980"/>
    </source>
</evidence>
<dbReference type="InterPro" id="IPR042177">
    <property type="entry name" value="Cell/Rod_1"/>
</dbReference>
<evidence type="ECO:0000256" key="5">
    <source>
        <dbReference type="PIRNR" id="PIRNR038471"/>
    </source>
</evidence>
<evidence type="ECO:0000256" key="2">
    <source>
        <dbReference type="ARBA" id="ARBA00013855"/>
    </source>
</evidence>